<dbReference type="GO" id="GO:0018773">
    <property type="term" value="F:acetylpyruvate hydrolase activity"/>
    <property type="evidence" value="ECO:0007669"/>
    <property type="project" value="TreeGrafter"/>
</dbReference>
<gene>
    <name evidence="4" type="ORF">QBC40DRAFT_231673</name>
</gene>
<evidence type="ECO:0000313" key="5">
    <source>
        <dbReference type="Proteomes" id="UP001303160"/>
    </source>
</evidence>
<name>A0AAN6XH32_9PEZI</name>
<dbReference type="GO" id="GO:0046872">
    <property type="term" value="F:metal ion binding"/>
    <property type="evidence" value="ECO:0007669"/>
    <property type="project" value="UniProtKB-KW"/>
</dbReference>
<dbReference type="GO" id="GO:0006107">
    <property type="term" value="P:oxaloacetate metabolic process"/>
    <property type="evidence" value="ECO:0007669"/>
    <property type="project" value="UniProtKB-ARBA"/>
</dbReference>
<evidence type="ECO:0000256" key="1">
    <source>
        <dbReference type="ARBA" id="ARBA00010211"/>
    </source>
</evidence>
<reference evidence="4" key="2">
    <citation type="submission" date="2023-05" db="EMBL/GenBank/DDBJ databases">
        <authorList>
            <consortium name="Lawrence Berkeley National Laboratory"/>
            <person name="Steindorff A."/>
            <person name="Hensen N."/>
            <person name="Bonometti L."/>
            <person name="Westerberg I."/>
            <person name="Brannstrom I.O."/>
            <person name="Guillou S."/>
            <person name="Cros-Aarteil S."/>
            <person name="Calhoun S."/>
            <person name="Haridas S."/>
            <person name="Kuo A."/>
            <person name="Mondo S."/>
            <person name="Pangilinan J."/>
            <person name="Riley R."/>
            <person name="Labutti K."/>
            <person name="Andreopoulos B."/>
            <person name="Lipzen A."/>
            <person name="Chen C."/>
            <person name="Yanf M."/>
            <person name="Daum C."/>
            <person name="Ng V."/>
            <person name="Clum A."/>
            <person name="Ohm R."/>
            <person name="Martin F."/>
            <person name="Silar P."/>
            <person name="Natvig D."/>
            <person name="Lalanne C."/>
            <person name="Gautier V."/>
            <person name="Ament-Velasquez S.L."/>
            <person name="Kruys A."/>
            <person name="Hutchinson M.I."/>
            <person name="Powell A.J."/>
            <person name="Barry K."/>
            <person name="Miller A.N."/>
            <person name="Grigoriev I.V."/>
            <person name="Debuchy R."/>
            <person name="Gladieux P."/>
            <person name="Thoren M.H."/>
            <person name="Johannesson H."/>
        </authorList>
    </citation>
    <scope>NUCLEOTIDE SEQUENCE</scope>
    <source>
        <strain evidence="4">CBS 315.58</strain>
    </source>
</reference>
<proteinExistence type="inferred from homology"/>
<keyword evidence="5" id="KW-1185">Reference proteome</keyword>
<dbReference type="EMBL" id="MU863959">
    <property type="protein sequence ID" value="KAK4197637.1"/>
    <property type="molecule type" value="Genomic_DNA"/>
</dbReference>
<accession>A0AAN6XH32</accession>
<dbReference type="SUPFAM" id="SSF56529">
    <property type="entry name" value="FAH"/>
    <property type="match status" value="1"/>
</dbReference>
<dbReference type="GO" id="GO:0050163">
    <property type="term" value="F:oxaloacetate tautomerase activity"/>
    <property type="evidence" value="ECO:0007669"/>
    <property type="project" value="UniProtKB-ARBA"/>
</dbReference>
<reference evidence="4" key="1">
    <citation type="journal article" date="2023" name="Mol. Phylogenet. Evol.">
        <title>Genome-scale phylogeny and comparative genomics of the fungal order Sordariales.</title>
        <authorList>
            <person name="Hensen N."/>
            <person name="Bonometti L."/>
            <person name="Westerberg I."/>
            <person name="Brannstrom I.O."/>
            <person name="Guillou S."/>
            <person name="Cros-Aarteil S."/>
            <person name="Calhoun S."/>
            <person name="Haridas S."/>
            <person name="Kuo A."/>
            <person name="Mondo S."/>
            <person name="Pangilinan J."/>
            <person name="Riley R."/>
            <person name="LaButti K."/>
            <person name="Andreopoulos B."/>
            <person name="Lipzen A."/>
            <person name="Chen C."/>
            <person name="Yan M."/>
            <person name="Daum C."/>
            <person name="Ng V."/>
            <person name="Clum A."/>
            <person name="Steindorff A."/>
            <person name="Ohm R.A."/>
            <person name="Martin F."/>
            <person name="Silar P."/>
            <person name="Natvig D.O."/>
            <person name="Lalanne C."/>
            <person name="Gautier V."/>
            <person name="Ament-Velasquez S.L."/>
            <person name="Kruys A."/>
            <person name="Hutchinson M.I."/>
            <person name="Powell A.J."/>
            <person name="Barry K."/>
            <person name="Miller A.N."/>
            <person name="Grigoriev I.V."/>
            <person name="Debuchy R."/>
            <person name="Gladieux P."/>
            <person name="Hiltunen Thoren M."/>
            <person name="Johannesson H."/>
        </authorList>
    </citation>
    <scope>NUCLEOTIDE SEQUENCE</scope>
    <source>
        <strain evidence="4">CBS 315.58</strain>
    </source>
</reference>
<dbReference type="PANTHER" id="PTHR11820:SF7">
    <property type="entry name" value="ACYLPYRUVASE FAHD1, MITOCHONDRIAL"/>
    <property type="match status" value="1"/>
</dbReference>
<keyword evidence="2" id="KW-0479">Metal-binding</keyword>
<evidence type="ECO:0000313" key="4">
    <source>
        <dbReference type="EMBL" id="KAK4197637.1"/>
    </source>
</evidence>
<sequence>MSFRVQRAAAGSFQRLVRFVNAQGATCFGDLKTKPTTANLAGAEVEVLEGDIDNGLRNTGRGDRIQKLLCPLPTVPRIVCIGLNYQKHATEANLRVPPYPVVFTKPTDALAGPLEDVPVHPDAQGMLDYEGELAVVVGKDAKNVAERDALDYVLGYTVSNDVSARYFQLPDTSGGQFCYAKSFDKFAPVGPCIVSPSIIPDPQRLQLVTKVNDEVRQQTETSDMIFSVAKIMSHLSRGTTLRRGTVIQTGTPSGVGLFMEPKGFLKDGDVVEVSIDGLGSIRNRMVFGRGGN</sequence>
<dbReference type="PANTHER" id="PTHR11820">
    <property type="entry name" value="ACYLPYRUVASE"/>
    <property type="match status" value="1"/>
</dbReference>
<evidence type="ECO:0000256" key="2">
    <source>
        <dbReference type="ARBA" id="ARBA00022723"/>
    </source>
</evidence>
<dbReference type="InterPro" id="IPR036663">
    <property type="entry name" value="Fumarylacetoacetase_C_sf"/>
</dbReference>
<organism evidence="4 5">
    <name type="scientific">Triangularia verruculosa</name>
    <dbReference type="NCBI Taxonomy" id="2587418"/>
    <lineage>
        <taxon>Eukaryota</taxon>
        <taxon>Fungi</taxon>
        <taxon>Dikarya</taxon>
        <taxon>Ascomycota</taxon>
        <taxon>Pezizomycotina</taxon>
        <taxon>Sordariomycetes</taxon>
        <taxon>Sordariomycetidae</taxon>
        <taxon>Sordariales</taxon>
        <taxon>Podosporaceae</taxon>
        <taxon>Triangularia</taxon>
    </lineage>
</organism>
<dbReference type="Proteomes" id="UP001303160">
    <property type="component" value="Unassembled WGS sequence"/>
</dbReference>
<comment type="caution">
    <text evidence="4">The sequence shown here is derived from an EMBL/GenBank/DDBJ whole genome shotgun (WGS) entry which is preliminary data.</text>
</comment>
<dbReference type="Pfam" id="PF01557">
    <property type="entry name" value="FAA_hydrolase"/>
    <property type="match status" value="1"/>
</dbReference>
<protein>
    <submittedName>
        <fullName evidence="4">Fumarylacetoacetate hydrolase</fullName>
    </submittedName>
</protein>
<feature type="domain" description="Fumarylacetoacetase-like C-terminal" evidence="3">
    <location>
        <begin position="78"/>
        <end position="285"/>
    </location>
</feature>
<keyword evidence="4" id="KW-0378">Hydrolase</keyword>
<dbReference type="Gene3D" id="3.90.850.10">
    <property type="entry name" value="Fumarylacetoacetase-like, C-terminal domain"/>
    <property type="match status" value="1"/>
</dbReference>
<dbReference type="FunFam" id="3.90.850.10:FF:000002">
    <property type="entry name" value="2-hydroxyhepta-2,4-diene-1,7-dioate isomerase"/>
    <property type="match status" value="1"/>
</dbReference>
<evidence type="ECO:0000259" key="3">
    <source>
        <dbReference type="Pfam" id="PF01557"/>
    </source>
</evidence>
<dbReference type="InterPro" id="IPR011234">
    <property type="entry name" value="Fumarylacetoacetase-like_C"/>
</dbReference>
<comment type="similarity">
    <text evidence="1">Belongs to the FAH family.</text>
</comment>
<dbReference type="AlphaFoldDB" id="A0AAN6XH32"/>